<reference evidence="1" key="1">
    <citation type="journal article" date="2015" name="Front. Microbiol.">
        <title>Combining genomic sequencing methods to explore viral diversity and reveal potential virus-host interactions.</title>
        <authorList>
            <person name="Chow C.E."/>
            <person name="Winget D.M."/>
            <person name="White R.A.III."/>
            <person name="Hallam S.J."/>
            <person name="Suttle C.A."/>
        </authorList>
    </citation>
    <scope>NUCLEOTIDE SEQUENCE</scope>
    <source>
        <strain evidence="1">Anoxic3_5</strain>
    </source>
</reference>
<evidence type="ECO:0000313" key="1">
    <source>
        <dbReference type="EMBL" id="AKH46212.1"/>
    </source>
</evidence>
<sequence>MCSHEYFHFFTTLTIQLPYKSASLVNSIAASRYLALSSTVPHIFESTSSHNQYG</sequence>
<accession>A0A0F7L3Z3</accession>
<name>A0A0F7L3Z3_9VIRU</name>
<reference evidence="1" key="2">
    <citation type="submission" date="2015-03" db="EMBL/GenBank/DDBJ databases">
        <authorList>
            <person name="Chow C.-E.T."/>
            <person name="Winget D.M."/>
            <person name="White R.A.III."/>
            <person name="Hallam S.J."/>
            <person name="Suttle C.A."/>
        </authorList>
    </citation>
    <scope>NUCLEOTIDE SEQUENCE</scope>
    <source>
        <strain evidence="1">Anoxic3_5</strain>
    </source>
</reference>
<organism evidence="1">
    <name type="scientific">uncultured marine virus</name>
    <dbReference type="NCBI Taxonomy" id="186617"/>
    <lineage>
        <taxon>Viruses</taxon>
        <taxon>environmental samples</taxon>
    </lineage>
</organism>
<dbReference type="EMBL" id="KR029580">
    <property type="protein sequence ID" value="AKH46212.1"/>
    <property type="molecule type" value="Genomic_DNA"/>
</dbReference>
<protein>
    <submittedName>
        <fullName evidence="1">Uncharacterized protein</fullName>
    </submittedName>
</protein>
<proteinExistence type="predicted"/>